<dbReference type="Gene3D" id="1.10.150.130">
    <property type="match status" value="1"/>
</dbReference>
<evidence type="ECO:0000313" key="9">
    <source>
        <dbReference type="Proteomes" id="UP000003477"/>
    </source>
</evidence>
<dbReference type="GO" id="GO:0003677">
    <property type="term" value="F:DNA binding"/>
    <property type="evidence" value="ECO:0007669"/>
    <property type="project" value="UniProtKB-UniRule"/>
</dbReference>
<dbReference type="SUPFAM" id="SSF56349">
    <property type="entry name" value="DNA breaking-rejoining enzymes"/>
    <property type="match status" value="1"/>
</dbReference>
<dbReference type="EMBL" id="AESD01000802">
    <property type="protein sequence ID" value="EHJ10023.1"/>
    <property type="molecule type" value="Genomic_DNA"/>
</dbReference>
<comment type="caution">
    <text evidence="8">The sequence shown here is derived from an EMBL/GenBank/DDBJ whole genome shotgun (WGS) entry which is preliminary data.</text>
</comment>
<dbReference type="GO" id="GO:0015074">
    <property type="term" value="P:DNA integration"/>
    <property type="evidence" value="ECO:0007669"/>
    <property type="project" value="UniProtKB-KW"/>
</dbReference>
<dbReference type="Pfam" id="PF13495">
    <property type="entry name" value="Phage_int_SAM_4"/>
    <property type="match status" value="1"/>
</dbReference>
<organism evidence="8 9">
    <name type="scientific">Crocosphaera watsonii WH 0003</name>
    <dbReference type="NCBI Taxonomy" id="423471"/>
    <lineage>
        <taxon>Bacteria</taxon>
        <taxon>Bacillati</taxon>
        <taxon>Cyanobacteriota</taxon>
        <taxon>Cyanophyceae</taxon>
        <taxon>Oscillatoriophycideae</taxon>
        <taxon>Chroococcales</taxon>
        <taxon>Aphanothecaceae</taxon>
        <taxon>Crocosphaera</taxon>
    </lineage>
</organism>
<proteinExistence type="inferred from homology"/>
<dbReference type="InterPro" id="IPR004107">
    <property type="entry name" value="Integrase_SAM-like_N"/>
</dbReference>
<dbReference type="InterPro" id="IPR044068">
    <property type="entry name" value="CB"/>
</dbReference>
<dbReference type="InterPro" id="IPR002104">
    <property type="entry name" value="Integrase_catalytic"/>
</dbReference>
<evidence type="ECO:0000256" key="4">
    <source>
        <dbReference type="ARBA" id="ARBA00023172"/>
    </source>
</evidence>
<dbReference type="InterPro" id="IPR010998">
    <property type="entry name" value="Integrase_recombinase_N"/>
</dbReference>
<name>G5JCQ8_CROWT</name>
<dbReference type="Proteomes" id="UP000003477">
    <property type="component" value="Unassembled WGS sequence"/>
</dbReference>
<dbReference type="PANTHER" id="PTHR30349">
    <property type="entry name" value="PHAGE INTEGRASE-RELATED"/>
    <property type="match status" value="1"/>
</dbReference>
<evidence type="ECO:0000256" key="1">
    <source>
        <dbReference type="ARBA" id="ARBA00008857"/>
    </source>
</evidence>
<feature type="domain" description="Core-binding (CB)" evidence="7">
    <location>
        <begin position="1"/>
        <end position="67"/>
    </location>
</feature>
<sequence length="269" mass="30240">MWLHNRSPHTRRVYLRYVKRFFTWCAKPLHTVTLADLQGWQDTLVNSSPNSQRLAITAVKSLLSFTYSIGITTVNVGMGVRTPPFKDTLNEKYLTEMEVATLIGMEPNLRNQALLLLLYAGGFRVSEICTLTWKDLNTRDDAGQVTVFGKGGRTRTVLLPANVWEKLNQIRGKADDNAPVFSSRQKDINGKGLDPSWVYRIVQKAAKRAGIKKKVSPHWLRHAHASHSLERGAPLHLVQETLGHTNVATTSKYLHARPNTSSSLYLPLS</sequence>
<evidence type="ECO:0000256" key="2">
    <source>
        <dbReference type="ARBA" id="ARBA00022908"/>
    </source>
</evidence>
<evidence type="ECO:0000256" key="5">
    <source>
        <dbReference type="PROSITE-ProRule" id="PRU01248"/>
    </source>
</evidence>
<dbReference type="PANTHER" id="PTHR30349:SF64">
    <property type="entry name" value="PROPHAGE INTEGRASE INTD-RELATED"/>
    <property type="match status" value="1"/>
</dbReference>
<evidence type="ECO:0000259" key="7">
    <source>
        <dbReference type="PROSITE" id="PS51900"/>
    </source>
</evidence>
<accession>G5JCQ8</accession>
<feature type="domain" description="Tyr recombinase" evidence="6">
    <location>
        <begin position="89"/>
        <end position="266"/>
    </location>
</feature>
<dbReference type="Pfam" id="PF00589">
    <property type="entry name" value="Phage_integrase"/>
    <property type="match status" value="1"/>
</dbReference>
<keyword evidence="2" id="KW-0229">DNA integration</keyword>
<dbReference type="PROSITE" id="PS51900">
    <property type="entry name" value="CB"/>
    <property type="match status" value="1"/>
</dbReference>
<evidence type="ECO:0000313" key="8">
    <source>
        <dbReference type="EMBL" id="EHJ10023.1"/>
    </source>
</evidence>
<dbReference type="InterPro" id="IPR011010">
    <property type="entry name" value="DNA_brk_join_enz"/>
</dbReference>
<dbReference type="PROSITE" id="PS51898">
    <property type="entry name" value="TYR_RECOMBINASE"/>
    <property type="match status" value="1"/>
</dbReference>
<keyword evidence="4" id="KW-0233">DNA recombination</keyword>
<keyword evidence="3 5" id="KW-0238">DNA-binding</keyword>
<gene>
    <name evidence="8" type="ORF">CWATWH0003_5209</name>
</gene>
<dbReference type="InterPro" id="IPR050090">
    <property type="entry name" value="Tyrosine_recombinase_XerCD"/>
</dbReference>
<evidence type="ECO:0000256" key="3">
    <source>
        <dbReference type="ARBA" id="ARBA00023125"/>
    </source>
</evidence>
<comment type="similarity">
    <text evidence="1">Belongs to the 'phage' integrase family.</text>
</comment>
<protein>
    <submittedName>
        <fullName evidence="8">Integrase family protein</fullName>
    </submittedName>
</protein>
<dbReference type="InterPro" id="IPR013762">
    <property type="entry name" value="Integrase-like_cat_sf"/>
</dbReference>
<dbReference type="GO" id="GO:0006310">
    <property type="term" value="P:DNA recombination"/>
    <property type="evidence" value="ECO:0007669"/>
    <property type="project" value="UniProtKB-KW"/>
</dbReference>
<evidence type="ECO:0000259" key="6">
    <source>
        <dbReference type="PROSITE" id="PS51898"/>
    </source>
</evidence>
<dbReference type="AlphaFoldDB" id="G5JCQ8"/>
<dbReference type="Gene3D" id="1.10.443.10">
    <property type="entry name" value="Intergrase catalytic core"/>
    <property type="match status" value="1"/>
</dbReference>
<reference evidence="8 9" key="1">
    <citation type="journal article" date="2011" name="Front. Microbiol.">
        <title>Two Strains of Crocosphaera watsonii with Highly Conserved Genomes are Distinguished by Strain-Specific Features.</title>
        <authorList>
            <person name="Bench S.R."/>
            <person name="Ilikchyan I.N."/>
            <person name="Tripp H.J."/>
            <person name="Zehr J.P."/>
        </authorList>
    </citation>
    <scope>NUCLEOTIDE SEQUENCE [LARGE SCALE GENOMIC DNA]</scope>
    <source>
        <strain evidence="8 9">WH 0003</strain>
    </source>
</reference>
<dbReference type="PATRIC" id="fig|423471.3.peg.4865"/>